<gene>
    <name evidence="3" type="ORF">QP939_45475</name>
</gene>
<dbReference type="EMBL" id="CP127173">
    <property type="protein sequence ID" value="WIV55979.1"/>
    <property type="molecule type" value="Genomic_DNA"/>
</dbReference>
<dbReference type="SUPFAM" id="SSF52096">
    <property type="entry name" value="ClpP/crotonase"/>
    <property type="match status" value="1"/>
</dbReference>
<evidence type="ECO:0000313" key="3">
    <source>
        <dbReference type="EMBL" id="WIV55979.1"/>
    </source>
</evidence>
<accession>A0ABY8XK17</accession>
<evidence type="ECO:0000256" key="2">
    <source>
        <dbReference type="RuleBase" id="RU003707"/>
    </source>
</evidence>
<evidence type="ECO:0000256" key="1">
    <source>
        <dbReference type="ARBA" id="ARBA00005254"/>
    </source>
</evidence>
<sequence>MTADVATPVVRSTVDEGVATVTLGSGRRRNALTRTAWTTLEDVVTRLGADPGVRVIVLRGRGGTFCSGSDLTEWAGADADVVEDSFARMESAFRAVERCPVPVVAVVTGVAAGAGCQLALACDLRLAADSARIGMPIARHGILTSPAFAARLSMLAGPALTRELLYTGRLLDAPAAAAAGLVNRVCPDDTLDTVAVRLVAAIGAQPRVAVLAAKQAVTAALAPVRAATEHRPTPAVSLPEFRAAVAVFTGG</sequence>
<reference evidence="3 4" key="1">
    <citation type="submission" date="2023-06" db="EMBL/GenBank/DDBJ databases">
        <authorList>
            <person name="Oyuntsetseg B."/>
            <person name="Kim S.B."/>
        </authorList>
    </citation>
    <scope>NUCLEOTIDE SEQUENCE [LARGE SCALE GENOMIC DNA]</scope>
    <source>
        <strain evidence="3 4">2-2</strain>
    </source>
</reference>
<comment type="similarity">
    <text evidence="1 2">Belongs to the enoyl-CoA hydratase/isomerase family.</text>
</comment>
<evidence type="ECO:0000313" key="4">
    <source>
        <dbReference type="Proteomes" id="UP001227101"/>
    </source>
</evidence>
<name>A0ABY8XK17_9PSEU</name>
<dbReference type="Pfam" id="PF00378">
    <property type="entry name" value="ECH_1"/>
    <property type="match status" value="1"/>
</dbReference>
<keyword evidence="4" id="KW-1185">Reference proteome</keyword>
<dbReference type="InterPro" id="IPR001753">
    <property type="entry name" value="Enoyl-CoA_hydra/iso"/>
</dbReference>
<organism evidence="3 4">
    <name type="scientific">Amycolatopsis nalaikhensis</name>
    <dbReference type="NCBI Taxonomy" id="715472"/>
    <lineage>
        <taxon>Bacteria</taxon>
        <taxon>Bacillati</taxon>
        <taxon>Actinomycetota</taxon>
        <taxon>Actinomycetes</taxon>
        <taxon>Pseudonocardiales</taxon>
        <taxon>Pseudonocardiaceae</taxon>
        <taxon>Amycolatopsis</taxon>
    </lineage>
</organism>
<dbReference type="InterPro" id="IPR018376">
    <property type="entry name" value="Enoyl-CoA_hyd/isom_CS"/>
</dbReference>
<proteinExistence type="inferred from homology"/>
<dbReference type="Proteomes" id="UP001227101">
    <property type="component" value="Chromosome"/>
</dbReference>
<dbReference type="PANTHER" id="PTHR11941:SF54">
    <property type="entry name" value="ENOYL-COA HYDRATASE, MITOCHONDRIAL"/>
    <property type="match status" value="1"/>
</dbReference>
<protein>
    <submittedName>
        <fullName evidence="3">Enoyl-CoA hydratase/isomerase family protein</fullName>
    </submittedName>
</protein>
<dbReference type="RefSeq" id="WP_285453040.1">
    <property type="nucleotide sequence ID" value="NZ_CP127173.1"/>
</dbReference>
<dbReference type="InterPro" id="IPR029045">
    <property type="entry name" value="ClpP/crotonase-like_dom_sf"/>
</dbReference>
<dbReference type="PANTHER" id="PTHR11941">
    <property type="entry name" value="ENOYL-COA HYDRATASE-RELATED"/>
    <property type="match status" value="1"/>
</dbReference>
<dbReference type="PROSITE" id="PS00166">
    <property type="entry name" value="ENOYL_COA_HYDRATASE"/>
    <property type="match status" value="1"/>
</dbReference>
<dbReference type="Gene3D" id="3.90.226.10">
    <property type="entry name" value="2-enoyl-CoA Hydratase, Chain A, domain 1"/>
    <property type="match status" value="1"/>
</dbReference>
<dbReference type="CDD" id="cd06558">
    <property type="entry name" value="crotonase-like"/>
    <property type="match status" value="1"/>
</dbReference>